<evidence type="ECO:0000313" key="1">
    <source>
        <dbReference type="EMBL" id="OMD47267.1"/>
    </source>
</evidence>
<name>A0ABX3HDA6_PAEBO</name>
<dbReference type="EMBL" id="MPTB01000016">
    <property type="protein sequence ID" value="OMD47267.1"/>
    <property type="molecule type" value="Genomic_DNA"/>
</dbReference>
<dbReference type="Proteomes" id="UP000187412">
    <property type="component" value="Unassembled WGS sequence"/>
</dbReference>
<organism evidence="1 2">
    <name type="scientific">Paenibacillus borealis</name>
    <dbReference type="NCBI Taxonomy" id="160799"/>
    <lineage>
        <taxon>Bacteria</taxon>
        <taxon>Bacillati</taxon>
        <taxon>Bacillota</taxon>
        <taxon>Bacilli</taxon>
        <taxon>Bacillales</taxon>
        <taxon>Paenibacillaceae</taxon>
        <taxon>Paenibacillus</taxon>
    </lineage>
</organism>
<keyword evidence="2" id="KW-1185">Reference proteome</keyword>
<proteinExistence type="predicted"/>
<accession>A0ABX3HDA6</accession>
<protein>
    <submittedName>
        <fullName evidence="1">Uncharacterized protein</fullName>
    </submittedName>
</protein>
<evidence type="ECO:0000313" key="2">
    <source>
        <dbReference type="Proteomes" id="UP000187412"/>
    </source>
</evidence>
<gene>
    <name evidence="1" type="ORF">BSK56_13875</name>
</gene>
<comment type="caution">
    <text evidence="1">The sequence shown here is derived from an EMBL/GenBank/DDBJ whole genome shotgun (WGS) entry which is preliminary data.</text>
</comment>
<sequence>MQMIGSLKLGVAVITAKGINFNDLYYTNAKIIQLGWFERVIIEGEWRIPILFDPIDVSEIYILHPYQVITASAISLSDQKIDPEIEKKYFETVQSLKSRLQLYRKE</sequence>
<reference evidence="1 2" key="1">
    <citation type="submission" date="2016-10" db="EMBL/GenBank/DDBJ databases">
        <title>Paenibacillus species isolates.</title>
        <authorList>
            <person name="Beno S.M."/>
        </authorList>
    </citation>
    <scope>NUCLEOTIDE SEQUENCE [LARGE SCALE GENOMIC DNA]</scope>
    <source>
        <strain evidence="1 2">FSL H7-0744</strain>
    </source>
</reference>